<sequence length="250" mass="27120">MMSTRTRRHARSPKHSVLHSAHAVSAARAAAQDTDEDAVGDHIGVRIIDEHSAIHRFRAELPGYQGWEWQVVVAAAPGADQVTISEVALVPEPHGEALRAPEWVPYSDRLRPGDLKPGDIMPPEPGDERLTEDPEYSATIATDADRSRAHLERQYFLSRAGLKEATARWRTGEFGPNSEYAEKAPLQCTTCAFYIPLGQPVGTNFGVCANEYAADGHVVHATAGCGAHSEGSTGMEPAERVGNPFDDEAF</sequence>
<reference evidence="2 3" key="1">
    <citation type="submission" date="2017-10" db="EMBL/GenBank/DDBJ databases">
        <title>Sequencing the genomes of 1000 actinobacteria strains.</title>
        <authorList>
            <person name="Klenk H.-P."/>
        </authorList>
    </citation>
    <scope>NUCLEOTIDE SEQUENCE [LARGE SCALE GENOMIC DNA]</scope>
    <source>
        <strain evidence="2 3">DSM 20688</strain>
    </source>
</reference>
<protein>
    <recommendedName>
        <fullName evidence="4">DUF3027 family protein</fullName>
    </recommendedName>
</protein>
<dbReference type="AlphaFoldDB" id="A0A2A9DM65"/>
<evidence type="ECO:0008006" key="4">
    <source>
        <dbReference type="Google" id="ProtNLM"/>
    </source>
</evidence>
<organism evidence="2 3">
    <name type="scientific">Corynebacterium renale</name>
    <dbReference type="NCBI Taxonomy" id="1724"/>
    <lineage>
        <taxon>Bacteria</taxon>
        <taxon>Bacillati</taxon>
        <taxon>Actinomycetota</taxon>
        <taxon>Actinomycetes</taxon>
        <taxon>Mycobacteriales</taxon>
        <taxon>Corynebacteriaceae</taxon>
        <taxon>Corynebacterium</taxon>
    </lineage>
</organism>
<dbReference type="Proteomes" id="UP000221653">
    <property type="component" value="Unassembled WGS sequence"/>
</dbReference>
<dbReference type="EMBL" id="PDJF01000001">
    <property type="protein sequence ID" value="PFG27020.1"/>
    <property type="molecule type" value="Genomic_DNA"/>
</dbReference>
<dbReference type="InterPro" id="IPR021391">
    <property type="entry name" value="DUF3027"/>
</dbReference>
<feature type="region of interest" description="Disordered" evidence="1">
    <location>
        <begin position="229"/>
        <end position="250"/>
    </location>
</feature>
<dbReference type="Pfam" id="PF11228">
    <property type="entry name" value="DUF3027"/>
    <property type="match status" value="1"/>
</dbReference>
<evidence type="ECO:0000256" key="1">
    <source>
        <dbReference type="SAM" id="MobiDB-lite"/>
    </source>
</evidence>
<dbReference type="OrthoDB" id="3210158at2"/>
<evidence type="ECO:0000313" key="3">
    <source>
        <dbReference type="Proteomes" id="UP000221653"/>
    </source>
</evidence>
<keyword evidence="3" id="KW-1185">Reference proteome</keyword>
<name>A0A2A9DM65_9CORY</name>
<gene>
    <name evidence="2" type="ORF">ATK06_0062</name>
</gene>
<evidence type="ECO:0000313" key="2">
    <source>
        <dbReference type="EMBL" id="PFG27020.1"/>
    </source>
</evidence>
<feature type="compositionally biased region" description="Basic residues" evidence="1">
    <location>
        <begin position="1"/>
        <end position="17"/>
    </location>
</feature>
<feature type="compositionally biased region" description="Low complexity" evidence="1">
    <location>
        <begin position="18"/>
        <end position="31"/>
    </location>
</feature>
<proteinExistence type="predicted"/>
<accession>A0A2A9DM65</accession>
<feature type="region of interest" description="Disordered" evidence="1">
    <location>
        <begin position="113"/>
        <end position="134"/>
    </location>
</feature>
<comment type="caution">
    <text evidence="2">The sequence shown here is derived from an EMBL/GenBank/DDBJ whole genome shotgun (WGS) entry which is preliminary data.</text>
</comment>
<feature type="region of interest" description="Disordered" evidence="1">
    <location>
        <begin position="1"/>
        <end position="36"/>
    </location>
</feature>
<dbReference type="STRING" id="1724.GCA_001044175_01824"/>